<comment type="caution">
    <text evidence="7">The sequence shown here is derived from an EMBL/GenBank/DDBJ whole genome shotgun (WGS) entry which is preliminary data.</text>
</comment>
<reference evidence="7 8" key="1">
    <citation type="submission" date="2018-02" db="EMBL/GenBank/DDBJ databases">
        <title>Complete genome sequencing of Faecalibacterium prausnitzii strains isolated from the human gut.</title>
        <authorList>
            <person name="Fitzgerald B.C."/>
            <person name="Shkoporov A.N."/>
            <person name="Ross P.R."/>
            <person name="Hill C."/>
        </authorList>
    </citation>
    <scope>NUCLEOTIDE SEQUENCE [LARGE SCALE GENOMIC DNA]</scope>
    <source>
        <strain evidence="7 8">APC942/31-1</strain>
    </source>
</reference>
<dbReference type="RefSeq" id="WP_092070919.1">
    <property type="nucleotide sequence ID" value="NZ_PSQG01000026.1"/>
</dbReference>
<dbReference type="NCBIfam" id="TIGR03918">
    <property type="entry name" value="GTP_HydF"/>
    <property type="match status" value="1"/>
</dbReference>
<dbReference type="InterPro" id="IPR005225">
    <property type="entry name" value="Small_GTP-bd"/>
</dbReference>
<dbReference type="GO" id="GO:0005525">
    <property type="term" value="F:GTP binding"/>
    <property type="evidence" value="ECO:0007669"/>
    <property type="project" value="UniProtKB-KW"/>
</dbReference>
<gene>
    <name evidence="7" type="primary">hydF</name>
    <name evidence="7" type="ORF">C4886_15270</name>
</gene>
<evidence type="ECO:0000313" key="8">
    <source>
        <dbReference type="Proteomes" id="UP000253208"/>
    </source>
</evidence>
<dbReference type="NCBIfam" id="TIGR00231">
    <property type="entry name" value="small_GTP"/>
    <property type="match status" value="1"/>
</dbReference>
<dbReference type="GO" id="GO:0005737">
    <property type="term" value="C:cytoplasm"/>
    <property type="evidence" value="ECO:0007669"/>
    <property type="project" value="TreeGrafter"/>
</dbReference>
<dbReference type="CDD" id="cd00880">
    <property type="entry name" value="Era_like"/>
    <property type="match status" value="1"/>
</dbReference>
<dbReference type="Gene3D" id="3.40.50.11410">
    <property type="match status" value="1"/>
</dbReference>
<dbReference type="InterPro" id="IPR006073">
    <property type="entry name" value="GTP-bd"/>
</dbReference>
<dbReference type="SUPFAM" id="SSF52540">
    <property type="entry name" value="P-loop containing nucleoside triphosphate hydrolases"/>
    <property type="match status" value="1"/>
</dbReference>
<sequence>MGMNETPSADRVHIGFFGRRNAGKSSIVNKVTGQELAVVSDVKGTTTDPVSKAMELLPMGPVVIIDTPGIDDEGHLGELRVRKAKQVLNRVDVAVLVVDATVGKTSVDKELIHIFKEKEIPYLVVYNKADLLKTKDGNRLSSDNNLNRNTHAGAVKESSVSQKQDHENQNTEQSIYASAATGQNIYELKEKIASLAVTDELKLRLVGDLLEPSDFAILVVPIDKAAPKGRLILPQQQTIRDVLEAGAAAIVIKEDELSNTLEILGKKPKLVITDSQVFARVSEETPEDIWLTSFSILFARFKGNLKTAAAGAAALDRLKDGDKILISEGCTHHRQCDDIGTVKLPRWIRNYTGKELEFEYSSGRDFPEDVTKYSLIVHCGGCMLNEREMRYRQKCALDQEIPITNYGIAIAYMQGILKRCVEMFPDVRKELDQ</sequence>
<proteinExistence type="predicted"/>
<keyword evidence="1" id="KW-0547">Nucleotide-binding</keyword>
<name>A0A367FUP5_9FIRM</name>
<feature type="domain" description="Hydrogen maturase F tetramerization" evidence="6">
    <location>
        <begin position="307"/>
        <end position="423"/>
    </location>
</feature>
<feature type="domain" description="Hydrogen maturase F dimerization" evidence="5">
    <location>
        <begin position="205"/>
        <end position="303"/>
    </location>
</feature>
<dbReference type="Proteomes" id="UP000253208">
    <property type="component" value="Unassembled WGS sequence"/>
</dbReference>
<organism evidence="7 8">
    <name type="scientific">Blautia obeum</name>
    <dbReference type="NCBI Taxonomy" id="40520"/>
    <lineage>
        <taxon>Bacteria</taxon>
        <taxon>Bacillati</taxon>
        <taxon>Bacillota</taxon>
        <taxon>Clostridia</taxon>
        <taxon>Lachnospirales</taxon>
        <taxon>Lachnospiraceae</taxon>
        <taxon>Blautia</taxon>
    </lineage>
</organism>
<dbReference type="Gene3D" id="3.40.50.11420">
    <property type="match status" value="1"/>
</dbReference>
<dbReference type="InterPro" id="IPR040644">
    <property type="entry name" value="HydF_tetramer"/>
</dbReference>
<dbReference type="Pfam" id="PF18133">
    <property type="entry name" value="HydF_tetramer"/>
    <property type="match status" value="1"/>
</dbReference>
<dbReference type="GO" id="GO:0030488">
    <property type="term" value="P:tRNA methylation"/>
    <property type="evidence" value="ECO:0007669"/>
    <property type="project" value="TreeGrafter"/>
</dbReference>
<feature type="region of interest" description="Disordered" evidence="3">
    <location>
        <begin position="137"/>
        <end position="171"/>
    </location>
</feature>
<dbReference type="Pfam" id="PF18128">
    <property type="entry name" value="HydF_dimer"/>
    <property type="match status" value="1"/>
</dbReference>
<keyword evidence="2" id="KW-0342">GTP-binding</keyword>
<dbReference type="PANTHER" id="PTHR42714">
    <property type="entry name" value="TRNA MODIFICATION GTPASE GTPBP3"/>
    <property type="match status" value="1"/>
</dbReference>
<dbReference type="PANTHER" id="PTHR42714:SF6">
    <property type="entry name" value="TRANSLATION INITIATION FACTOR IF-2"/>
    <property type="match status" value="1"/>
</dbReference>
<dbReference type="Pfam" id="PF01926">
    <property type="entry name" value="MMR_HSR1"/>
    <property type="match status" value="1"/>
</dbReference>
<dbReference type="InterPro" id="IPR027417">
    <property type="entry name" value="P-loop_NTPase"/>
</dbReference>
<evidence type="ECO:0000256" key="1">
    <source>
        <dbReference type="ARBA" id="ARBA00022741"/>
    </source>
</evidence>
<feature type="compositionally biased region" description="Low complexity" evidence="3">
    <location>
        <begin position="139"/>
        <end position="149"/>
    </location>
</feature>
<evidence type="ECO:0000256" key="3">
    <source>
        <dbReference type="SAM" id="MobiDB-lite"/>
    </source>
</evidence>
<dbReference type="AlphaFoldDB" id="A0A367FUP5"/>
<dbReference type="InterPro" id="IPR041606">
    <property type="entry name" value="HydF_dimer"/>
</dbReference>
<dbReference type="InterPro" id="IPR023873">
    <property type="entry name" value="FeFe-hyd_GTPase_HydF"/>
</dbReference>
<feature type="domain" description="G" evidence="4">
    <location>
        <begin position="14"/>
        <end position="128"/>
    </location>
</feature>
<evidence type="ECO:0000256" key="2">
    <source>
        <dbReference type="ARBA" id="ARBA00023134"/>
    </source>
</evidence>
<evidence type="ECO:0000259" key="5">
    <source>
        <dbReference type="Pfam" id="PF18128"/>
    </source>
</evidence>
<evidence type="ECO:0000313" key="7">
    <source>
        <dbReference type="EMBL" id="RCH42172.1"/>
    </source>
</evidence>
<evidence type="ECO:0000259" key="4">
    <source>
        <dbReference type="Pfam" id="PF01926"/>
    </source>
</evidence>
<dbReference type="EMBL" id="PSQG01000026">
    <property type="protein sequence ID" value="RCH42172.1"/>
    <property type="molecule type" value="Genomic_DNA"/>
</dbReference>
<accession>A0A367FUP5</accession>
<dbReference type="GO" id="GO:0002098">
    <property type="term" value="P:tRNA wobble uridine modification"/>
    <property type="evidence" value="ECO:0007669"/>
    <property type="project" value="TreeGrafter"/>
</dbReference>
<dbReference type="Gene3D" id="3.40.50.300">
    <property type="entry name" value="P-loop containing nucleotide triphosphate hydrolases"/>
    <property type="match status" value="1"/>
</dbReference>
<protein>
    <submittedName>
        <fullName evidence="7">[FeFe] hydrogenase H-cluster maturation GTPase HydF</fullName>
    </submittedName>
</protein>
<evidence type="ECO:0000259" key="6">
    <source>
        <dbReference type="Pfam" id="PF18133"/>
    </source>
</evidence>